<dbReference type="AlphaFoldDB" id="A0A1Q8RHC5"/>
<proteinExistence type="predicted"/>
<dbReference type="GO" id="GO:0020037">
    <property type="term" value="F:heme binding"/>
    <property type="evidence" value="ECO:0007669"/>
    <property type="project" value="InterPro"/>
</dbReference>
<dbReference type="STRING" id="708187.A0A1Q8RHC5"/>
<dbReference type="EMBL" id="MPGH01000199">
    <property type="protein sequence ID" value="OLN83742.1"/>
    <property type="molecule type" value="Genomic_DNA"/>
</dbReference>
<dbReference type="GO" id="GO:0016705">
    <property type="term" value="F:oxidoreductase activity, acting on paired donors, with incorporation or reduction of molecular oxygen"/>
    <property type="evidence" value="ECO:0007669"/>
    <property type="project" value="InterPro"/>
</dbReference>
<dbReference type="GO" id="GO:0005506">
    <property type="term" value="F:iron ion binding"/>
    <property type="evidence" value="ECO:0007669"/>
    <property type="project" value="InterPro"/>
</dbReference>
<evidence type="ECO:0000313" key="1">
    <source>
        <dbReference type="EMBL" id="OLN83742.1"/>
    </source>
</evidence>
<gene>
    <name evidence="1" type="ORF">CCHL11_08717</name>
</gene>
<sequence>MPKELLTATPTGEEQIWTPVDIRDNAKVLLVGGSDTTATSMIYLVWAVCKNPDIRTKLFKE</sequence>
<accession>A0A1Q8RHC5</accession>
<reference evidence="1 2" key="1">
    <citation type="submission" date="2016-11" db="EMBL/GenBank/DDBJ databases">
        <title>Draft Genome Assembly of Colletotrichum chlorophyti a pathogen of herbaceous plants.</title>
        <authorList>
            <person name="Gan P."/>
            <person name="Narusaka M."/>
            <person name="Tsushima A."/>
            <person name="Narusaka Y."/>
            <person name="Takano Y."/>
            <person name="Shirasu K."/>
        </authorList>
    </citation>
    <scope>NUCLEOTIDE SEQUENCE [LARGE SCALE GENOMIC DNA]</scope>
    <source>
        <strain evidence="1 2">NTL11</strain>
    </source>
</reference>
<dbReference type="InterPro" id="IPR036396">
    <property type="entry name" value="Cyt_P450_sf"/>
</dbReference>
<organism evidence="1 2">
    <name type="scientific">Colletotrichum chlorophyti</name>
    <dbReference type="NCBI Taxonomy" id="708187"/>
    <lineage>
        <taxon>Eukaryota</taxon>
        <taxon>Fungi</taxon>
        <taxon>Dikarya</taxon>
        <taxon>Ascomycota</taxon>
        <taxon>Pezizomycotina</taxon>
        <taxon>Sordariomycetes</taxon>
        <taxon>Hypocreomycetidae</taxon>
        <taxon>Glomerellales</taxon>
        <taxon>Glomerellaceae</taxon>
        <taxon>Colletotrichum</taxon>
    </lineage>
</organism>
<evidence type="ECO:0000313" key="2">
    <source>
        <dbReference type="Proteomes" id="UP000186583"/>
    </source>
</evidence>
<comment type="caution">
    <text evidence="1">The sequence shown here is derived from an EMBL/GenBank/DDBJ whole genome shotgun (WGS) entry which is preliminary data.</text>
</comment>
<keyword evidence="2" id="KW-1185">Reference proteome</keyword>
<evidence type="ECO:0008006" key="3">
    <source>
        <dbReference type="Google" id="ProtNLM"/>
    </source>
</evidence>
<dbReference type="GO" id="GO:0004497">
    <property type="term" value="F:monooxygenase activity"/>
    <property type="evidence" value="ECO:0007669"/>
    <property type="project" value="InterPro"/>
</dbReference>
<protein>
    <recommendedName>
        <fullName evidence="3">Cytochrome P450</fullName>
    </recommendedName>
</protein>
<dbReference type="SUPFAM" id="SSF48264">
    <property type="entry name" value="Cytochrome P450"/>
    <property type="match status" value="1"/>
</dbReference>
<dbReference type="Gene3D" id="1.10.630.10">
    <property type="entry name" value="Cytochrome P450"/>
    <property type="match status" value="1"/>
</dbReference>
<dbReference type="Proteomes" id="UP000186583">
    <property type="component" value="Unassembled WGS sequence"/>
</dbReference>
<dbReference type="OrthoDB" id="1470350at2759"/>
<name>A0A1Q8RHC5_9PEZI</name>